<organism evidence="2 3">
    <name type="scientific">Eleusine coracana subsp. coracana</name>
    <dbReference type="NCBI Taxonomy" id="191504"/>
    <lineage>
        <taxon>Eukaryota</taxon>
        <taxon>Viridiplantae</taxon>
        <taxon>Streptophyta</taxon>
        <taxon>Embryophyta</taxon>
        <taxon>Tracheophyta</taxon>
        <taxon>Spermatophyta</taxon>
        <taxon>Magnoliopsida</taxon>
        <taxon>Liliopsida</taxon>
        <taxon>Poales</taxon>
        <taxon>Poaceae</taxon>
        <taxon>PACMAD clade</taxon>
        <taxon>Chloridoideae</taxon>
        <taxon>Cynodonteae</taxon>
        <taxon>Eleusininae</taxon>
        <taxon>Eleusine</taxon>
    </lineage>
</organism>
<dbReference type="AlphaFoldDB" id="A0AAV5F4I0"/>
<reference evidence="2" key="2">
    <citation type="submission" date="2021-12" db="EMBL/GenBank/DDBJ databases">
        <title>Resequencing data analysis of finger millet.</title>
        <authorList>
            <person name="Hatakeyama M."/>
            <person name="Aluri S."/>
            <person name="Balachadran M.T."/>
            <person name="Sivarajan S.R."/>
            <person name="Poveda L."/>
            <person name="Shimizu-Inatsugi R."/>
            <person name="Schlapbach R."/>
            <person name="Sreeman S.M."/>
            <person name="Shimizu K.K."/>
        </authorList>
    </citation>
    <scope>NUCLEOTIDE SEQUENCE</scope>
</reference>
<keyword evidence="3" id="KW-1185">Reference proteome</keyword>
<dbReference type="Proteomes" id="UP001054889">
    <property type="component" value="Unassembled WGS sequence"/>
</dbReference>
<reference evidence="2" key="1">
    <citation type="journal article" date="2018" name="DNA Res.">
        <title>Multiple hybrid de novo genome assembly of finger millet, an orphan allotetraploid crop.</title>
        <authorList>
            <person name="Hatakeyama M."/>
            <person name="Aluri S."/>
            <person name="Balachadran M.T."/>
            <person name="Sivarajan S.R."/>
            <person name="Patrignani A."/>
            <person name="Gruter S."/>
            <person name="Poveda L."/>
            <person name="Shimizu-Inatsugi R."/>
            <person name="Baeten J."/>
            <person name="Francoijs K.J."/>
            <person name="Nataraja K.N."/>
            <person name="Reddy Y.A.N."/>
            <person name="Phadnis S."/>
            <person name="Ravikumar R.L."/>
            <person name="Schlapbach R."/>
            <person name="Sreeman S.M."/>
            <person name="Shimizu K.K."/>
        </authorList>
    </citation>
    <scope>NUCLEOTIDE SEQUENCE</scope>
</reference>
<feature type="region of interest" description="Disordered" evidence="1">
    <location>
        <begin position="37"/>
        <end position="76"/>
    </location>
</feature>
<feature type="compositionally biased region" description="Basic and acidic residues" evidence="1">
    <location>
        <begin position="53"/>
        <end position="67"/>
    </location>
</feature>
<evidence type="ECO:0000313" key="2">
    <source>
        <dbReference type="EMBL" id="GJN29557.1"/>
    </source>
</evidence>
<protein>
    <submittedName>
        <fullName evidence="2">Uncharacterized protein</fullName>
    </submittedName>
</protein>
<sequence length="76" mass="8085">MMMELELGLALPDPGPNAACGELGVRLDGKRGFRDAFDSASKKPQGTLPLFVRGDEDGGGERRRDGGGDCDMMTNK</sequence>
<comment type="caution">
    <text evidence="2">The sequence shown here is derived from an EMBL/GenBank/DDBJ whole genome shotgun (WGS) entry which is preliminary data.</text>
</comment>
<gene>
    <name evidence="2" type="primary">gb17790</name>
    <name evidence="2" type="ORF">PR202_gb17790</name>
</gene>
<evidence type="ECO:0000256" key="1">
    <source>
        <dbReference type="SAM" id="MobiDB-lite"/>
    </source>
</evidence>
<evidence type="ECO:0000313" key="3">
    <source>
        <dbReference type="Proteomes" id="UP001054889"/>
    </source>
</evidence>
<accession>A0AAV5F4I0</accession>
<dbReference type="EMBL" id="BQKI01000081">
    <property type="protein sequence ID" value="GJN29557.1"/>
    <property type="molecule type" value="Genomic_DNA"/>
</dbReference>
<proteinExistence type="predicted"/>
<name>A0AAV5F4I0_ELECO</name>